<organism evidence="2 3">
    <name type="scientific">Novipirellula caenicola</name>
    <dbReference type="NCBI Taxonomy" id="1536901"/>
    <lineage>
        <taxon>Bacteria</taxon>
        <taxon>Pseudomonadati</taxon>
        <taxon>Planctomycetota</taxon>
        <taxon>Planctomycetia</taxon>
        <taxon>Pirellulales</taxon>
        <taxon>Pirellulaceae</taxon>
        <taxon>Novipirellula</taxon>
    </lineage>
</organism>
<dbReference type="InterPro" id="IPR027828">
    <property type="entry name" value="DUF4465"/>
</dbReference>
<protein>
    <recommendedName>
        <fullName evidence="4">Dockerin type I repeat protein</fullName>
    </recommendedName>
</protein>
<dbReference type="Gene3D" id="1.10.1330.10">
    <property type="entry name" value="Dockerin domain"/>
    <property type="match status" value="1"/>
</dbReference>
<evidence type="ECO:0008006" key="4">
    <source>
        <dbReference type="Google" id="ProtNLM"/>
    </source>
</evidence>
<feature type="region of interest" description="Disordered" evidence="1">
    <location>
        <begin position="230"/>
        <end position="252"/>
    </location>
</feature>
<name>A0ABP9VN42_9BACT</name>
<dbReference type="InterPro" id="IPR038081">
    <property type="entry name" value="CalX-like_sf"/>
</dbReference>
<keyword evidence="3" id="KW-1185">Reference proteome</keyword>
<dbReference type="SUPFAM" id="SSF63446">
    <property type="entry name" value="Type I dockerin domain"/>
    <property type="match status" value="1"/>
</dbReference>
<dbReference type="Gene3D" id="2.60.120.1350">
    <property type="entry name" value="Protein of unknown function DUF4465"/>
    <property type="match status" value="3"/>
</dbReference>
<evidence type="ECO:0000256" key="1">
    <source>
        <dbReference type="SAM" id="MobiDB-lite"/>
    </source>
</evidence>
<dbReference type="InterPro" id="IPR036439">
    <property type="entry name" value="Dockerin_dom_sf"/>
</dbReference>
<evidence type="ECO:0000313" key="3">
    <source>
        <dbReference type="Proteomes" id="UP001416858"/>
    </source>
</evidence>
<dbReference type="EMBL" id="BAABRO010000003">
    <property type="protein sequence ID" value="GAA5506610.1"/>
    <property type="molecule type" value="Genomic_DNA"/>
</dbReference>
<dbReference type="Pfam" id="PF00404">
    <property type="entry name" value="Dockerin_1"/>
    <property type="match status" value="1"/>
</dbReference>
<reference evidence="2 3" key="1">
    <citation type="submission" date="2024-02" db="EMBL/GenBank/DDBJ databases">
        <title>Rhodopirellula caenicola NBRC 110016.</title>
        <authorList>
            <person name="Ichikawa N."/>
            <person name="Katano-Makiyama Y."/>
            <person name="Hidaka K."/>
        </authorList>
    </citation>
    <scope>NUCLEOTIDE SEQUENCE [LARGE SCALE GENOMIC DNA]</scope>
    <source>
        <strain evidence="2 3">NBRC 110016</strain>
    </source>
</reference>
<dbReference type="SUPFAM" id="SSF141072">
    <property type="entry name" value="CalX-like"/>
    <property type="match status" value="2"/>
</dbReference>
<dbReference type="InterPro" id="IPR002105">
    <property type="entry name" value="Dockerin_1_rpt"/>
</dbReference>
<comment type="caution">
    <text evidence="2">The sequence shown here is derived from an EMBL/GenBank/DDBJ whole genome shotgun (WGS) entry which is preliminary data.</text>
</comment>
<evidence type="ECO:0000313" key="2">
    <source>
        <dbReference type="EMBL" id="GAA5506610.1"/>
    </source>
</evidence>
<gene>
    <name evidence="2" type="ORF">Rcae01_02063</name>
</gene>
<accession>A0ABP9VN42</accession>
<dbReference type="Proteomes" id="UP001416858">
    <property type="component" value="Unassembled WGS sequence"/>
</dbReference>
<proteinExistence type="predicted"/>
<sequence length="1979" mass="206415">MAAGPYAPAAGQSGSTAIAMDDPAIIAWATDWQQYAPGSDVSETFQTPDKALGPAAGNSFDIVSLGRGGEITLQFEIPIRDGLGADFAVFENSVTDTFLELAFVEVSSNGTDFFRFDTDSLTSSSVGAFGSVDPTNIDGFAGKYRQGFGTPFDLNDLAGVSADLDVNAISYVRIIDIVGDGSQTDSNGDTVYDPYPTVGSAGFDLDAIGVINQAAYDVSSVGFEDVGQSLTPESHWNGPVSGGTTSEGPYGDQVTKGEFTSDEAQLNNAYSLDYGSWSGWAYSNETNTSTPGFANQFSAITGGGANDSATYGVAFASATGEDVATITLPEDAGALQSIQITNTTYAALSMQNGDSFAKKFGGASGTDADWFLLTIQGKDDSGTSVGTVDFYLADFRSDDSSLDYIVDTWTDVDLSSLGNASSLEFWVTSSDVGPFGMNTPAYFAMDELSFLTPGIAVDVLDHAIVENAGATATTGRVTRGEKDLSAAMTVSLSSDTAGLIIPPSVTIPAGQAFVDFNIGVTDNTIGNGDIVASITATSGGLSAVRAITITDDELPTLMVSVEPESIDEGTTVYGTLTRIYSDTTEALTVQLSSSSPTIAAVASTVTIPAGAASASFAISAVDDDVDHGTTTVQFTATATGFLSLPSSVAVNDNDQPAIQVTANTNTLSESDAVPTAQFEDLGVGLANESFDNGASGNGQFISNGLTFNNAYNATWGSWSGWAISNTTDTVTPGYLNQYSAIAGGGAYGSRTYAVSSGYAADLPSITRDSDNGIGFEQLSITNTTYAALSMANGDAFAKQFGGADGSDPDWFLLTIEGVDEAGDSVGTVEFYLADYRFDDDSLDYIVDDWTVVDVSSLEGAVKLEFALSSSDVGGFGMNTPAYFAVDNVVIAEPSDPANPAPSITVSRQNMDFSQPLDVQLSVSDASQVRVPVEVTIPAGQASVEVRLDIVDDIVVDGDAVVTITATADSLSSETTLTIADDDQQTVVVTLGSQELDESFGTANADFEDAGQRLIDNSFYKGQDGAGSFQSGNLVFANSYNPAWGSWSGWALSNTTDQTTAGYGNQFSAFAGSGANGSSTYAVGTGVTGSSAAVIQKNSDGLFDSLMVTNTTYAALSMIQGDAFAKKFGGESGDDPDYLLLTIEGLDANDQSIGTVTFYLADYRFADNALDYIVQDWTKVDLTQIAAAERLELSVTSSDVGAFGVNTPAYFAVDDVHVQPATEPAGYGVVHRNDNDLSSPLVVTLEADPSGRLQLPTTVTIPAGSPVASFSFDVIDDAIANGDTTIAVSAAVDGYTSVPGQISVLDDDQPQIGLWLDQLTFAEDVGVGAITGVISRNDANLDSAIEVSIDVGSASGIVLPATVTIPAGSRSVAFTGDVVSDGFAGDDQTVTITAQALGHADATATIELTEVDQPALAIEFSEATVNEDEGEAAVELTVSRNSLDVSEALVVSLQGVVDTRLDLPDSITIPANQRSASITIDLIDNVRLDGDRDEEVTVAAGGFADGVGTIRVNDDEVAEIELAISGDAIQVSESGTTDTFEVRLSAQPATDVVLAVTESASGDYGLDKTRLVFTSENWNVPQTVTVTGVADFVVEATESHSIVVSVVSDESDAGFAAAESVSLSLTIEEVAIENVELVRQDESLFIRDLDSANRFALTQTEDGLQWVGDDRVQQLAVDAEVVGDQSVTLDLAGGDDQVTLTGLSTVKINGGDGFDRLTVSLSESEIDLAAFLANQISGFEEVVIAATEAKMLSLDANAIAQAFGPNASMVLHIGVSQLTTSSDWTLEDPTFVSGVFAQVLRYNDVEILVISDSPWRNSRDRWDVNNSGSVTASDALTIINRLPLQGESSLPVIESLADFTGMYYDVSGDGKVTALDALNVINYLNNTLVTPSAEPEMATALPFPAANATTSAIRSTQVHSDLVVDTTTNRLLSFGTESSHHRVNVIDQVMRDFSGDVAELDDEFESASGSLDWDWLGGLR</sequence>
<dbReference type="Pfam" id="PF14717">
    <property type="entry name" value="DUF4465"/>
    <property type="match status" value="3"/>
</dbReference>